<accession>A0A1Q2MEY6</accession>
<evidence type="ECO:0000256" key="1">
    <source>
        <dbReference type="SAM" id="Phobius"/>
    </source>
</evidence>
<keyword evidence="1" id="KW-0812">Transmembrane</keyword>
<dbReference type="STRING" id="1851148.SMSP2_01585"/>
<dbReference type="KEGG" id="pbas:SMSP2_01585"/>
<keyword evidence="3" id="KW-1185">Reference proteome</keyword>
<feature type="transmembrane region" description="Helical" evidence="1">
    <location>
        <begin position="28"/>
        <end position="48"/>
    </location>
</feature>
<organism evidence="2 3">
    <name type="scientific">Limihaloglobus sulfuriphilus</name>
    <dbReference type="NCBI Taxonomy" id="1851148"/>
    <lineage>
        <taxon>Bacteria</taxon>
        <taxon>Pseudomonadati</taxon>
        <taxon>Planctomycetota</taxon>
        <taxon>Phycisphaerae</taxon>
        <taxon>Sedimentisphaerales</taxon>
        <taxon>Sedimentisphaeraceae</taxon>
        <taxon>Limihaloglobus</taxon>
    </lineage>
</organism>
<proteinExistence type="predicted"/>
<evidence type="ECO:0000313" key="2">
    <source>
        <dbReference type="EMBL" id="AQQ71219.1"/>
    </source>
</evidence>
<protein>
    <recommendedName>
        <fullName evidence="4">Cell division protein FtsQ</fullName>
    </recommendedName>
</protein>
<evidence type="ECO:0008006" key="4">
    <source>
        <dbReference type="Google" id="ProtNLM"/>
    </source>
</evidence>
<dbReference type="AlphaFoldDB" id="A0A1Q2MEY6"/>
<reference evidence="3" key="1">
    <citation type="submission" date="2017-02" db="EMBL/GenBank/DDBJ databases">
        <title>Comparative genomics and description of representatives of a novel lineage of planctomycetes thriving in anoxic sediments.</title>
        <authorList>
            <person name="Spring S."/>
            <person name="Bunk B."/>
            <person name="Sproer C."/>
        </authorList>
    </citation>
    <scope>NUCLEOTIDE SEQUENCE [LARGE SCALE GENOMIC DNA]</scope>
    <source>
        <strain evidence="3">SM-Chi-D1</strain>
    </source>
</reference>
<evidence type="ECO:0000313" key="3">
    <source>
        <dbReference type="Proteomes" id="UP000188181"/>
    </source>
</evidence>
<keyword evidence="1" id="KW-0472">Membrane</keyword>
<dbReference type="EMBL" id="CP019646">
    <property type="protein sequence ID" value="AQQ71219.1"/>
    <property type="molecule type" value="Genomic_DNA"/>
</dbReference>
<dbReference type="Proteomes" id="UP000188181">
    <property type="component" value="Chromosome"/>
</dbReference>
<keyword evidence="1" id="KW-1133">Transmembrane helix</keyword>
<sequence length="312" mass="34712">MAKSSKSKKADNNAGKTGFNIKHAARRLGLVFTVIFFLALIVGLPYSISLMNKYVHRNIITALNEQASIFLVEDKYDVKFSKPDWVTAQLEERIINAAIETVGSATIESGAAVEIGEKLALEMDWLSDVKVVTVRDGIDIYISYREPVALFKYDNTPYYLDSSCHVLNYCPVKDLNIVEITGFSTSGQTVPMPGVRWRRPELEAAVTLINLCRNMDRELAGKPLLSEIARIDTSKFNSSSVKDSKLTMVVDDGTKIFWGEPVQKASIKAEATDSEKLMRLYGFFGRYGTLRGTAQSLDLRRPAGMVPFSSDN</sequence>
<gene>
    <name evidence="2" type="ORF">SMSP2_01585</name>
</gene>
<name>A0A1Q2MEY6_9BACT</name>
<dbReference type="RefSeq" id="WP_146683416.1">
    <property type="nucleotide sequence ID" value="NZ_CP019646.1"/>
</dbReference>